<evidence type="ECO:0000313" key="4">
    <source>
        <dbReference type="EMBL" id="GLX66642.1"/>
    </source>
</evidence>
<dbReference type="Proteomes" id="UP001157114">
    <property type="component" value="Unassembled WGS sequence"/>
</dbReference>
<dbReference type="EMBL" id="BSSQ01000004">
    <property type="protein sequence ID" value="GLX66642.1"/>
    <property type="molecule type" value="Genomic_DNA"/>
</dbReference>
<protein>
    <recommendedName>
        <fullName evidence="2">alpha-L-rhamnosidase</fullName>
        <ecNumber evidence="2">3.2.1.40</ecNumber>
    </recommendedName>
</protein>
<dbReference type="Pfam" id="PF17389">
    <property type="entry name" value="Bac_rhamnosid6H"/>
    <property type="match status" value="1"/>
</dbReference>
<accession>A0ABQ6G7T1</accession>
<comment type="catalytic activity">
    <reaction evidence="1">
        <text>Hydrolysis of terminal non-reducing alpha-L-rhamnose residues in alpha-L-rhamnosides.</text>
        <dbReference type="EC" id="3.2.1.40"/>
    </reaction>
</comment>
<dbReference type="PANTHER" id="PTHR33307:SF6">
    <property type="entry name" value="ALPHA-RHAMNOSIDASE (EUROFUNG)-RELATED"/>
    <property type="match status" value="1"/>
</dbReference>
<organism evidence="4 5">
    <name type="scientific">Paenibacillus glycanilyticus</name>
    <dbReference type="NCBI Taxonomy" id="126569"/>
    <lineage>
        <taxon>Bacteria</taxon>
        <taxon>Bacillati</taxon>
        <taxon>Bacillota</taxon>
        <taxon>Bacilli</taxon>
        <taxon>Bacillales</taxon>
        <taxon>Paenibacillaceae</taxon>
        <taxon>Paenibacillus</taxon>
    </lineage>
</organism>
<comment type="caution">
    <text evidence="4">The sequence shown here is derived from an EMBL/GenBank/DDBJ whole genome shotgun (WGS) entry which is preliminary data.</text>
</comment>
<dbReference type="InterPro" id="IPR035396">
    <property type="entry name" value="Bac_rhamnosid6H"/>
</dbReference>
<dbReference type="PANTHER" id="PTHR33307">
    <property type="entry name" value="ALPHA-RHAMNOSIDASE (EUROFUNG)"/>
    <property type="match status" value="1"/>
</dbReference>
<dbReference type="SUPFAM" id="SSF48208">
    <property type="entry name" value="Six-hairpin glycosidases"/>
    <property type="match status" value="1"/>
</dbReference>
<name>A0ABQ6G7T1_9BACL</name>
<keyword evidence="5" id="KW-1185">Reference proteome</keyword>
<dbReference type="InterPro" id="IPR016007">
    <property type="entry name" value="Alpha_rhamnosid"/>
</dbReference>
<dbReference type="InterPro" id="IPR012341">
    <property type="entry name" value="6hp_glycosidase-like_sf"/>
</dbReference>
<evidence type="ECO:0000259" key="3">
    <source>
        <dbReference type="Pfam" id="PF17389"/>
    </source>
</evidence>
<feature type="domain" description="Alpha-L-rhamnosidase six-hairpin glycosidase" evidence="3">
    <location>
        <begin position="5"/>
        <end position="109"/>
    </location>
</feature>
<gene>
    <name evidence="4" type="ORF">MU1_09860</name>
</gene>
<dbReference type="InterPro" id="IPR008928">
    <property type="entry name" value="6-hairpin_glycosidase_sf"/>
</dbReference>
<evidence type="ECO:0000256" key="1">
    <source>
        <dbReference type="ARBA" id="ARBA00001445"/>
    </source>
</evidence>
<evidence type="ECO:0000256" key="2">
    <source>
        <dbReference type="ARBA" id="ARBA00012652"/>
    </source>
</evidence>
<dbReference type="EC" id="3.2.1.40" evidence="2"/>
<proteinExistence type="predicted"/>
<dbReference type="Gene3D" id="1.50.10.10">
    <property type="match status" value="1"/>
</dbReference>
<reference evidence="4 5" key="1">
    <citation type="submission" date="2023-03" db="EMBL/GenBank/DDBJ databases">
        <title>Draft genome sequence of the bacteria which degrade cell wall of Tricholomamatutake.</title>
        <authorList>
            <person name="Konishi Y."/>
            <person name="Fukuta Y."/>
            <person name="Shirasaka N."/>
        </authorList>
    </citation>
    <scope>NUCLEOTIDE SEQUENCE [LARGE SCALE GENOMIC DNA]</scope>
    <source>
        <strain evidence="5">mu1</strain>
    </source>
</reference>
<sequence>MHHALHSNVLPLLFGLAPEEAIPTIVELIRAKRFACGVYFSYFVLKALARAGQHELIYELLSSEDEHSWGNMLKEGATACFEAWGKEQKWNTSLCHAWASAPIPLLIEEIIGLQPAKPGWTEIRFHPRIPAAWTSFKLELTVAVGTIRLTYDKGTWAESFPPGIAIWR</sequence>
<evidence type="ECO:0000313" key="5">
    <source>
        <dbReference type="Proteomes" id="UP001157114"/>
    </source>
</evidence>